<dbReference type="Pfam" id="PF08907">
    <property type="entry name" value="DUF1853"/>
    <property type="match status" value="1"/>
</dbReference>
<dbReference type="RefSeq" id="WP_135955829.1">
    <property type="nucleotide sequence ID" value="NZ_JABCKY010000001.1"/>
</dbReference>
<accession>A0A7Y0RBX2</accession>
<dbReference type="AlphaFoldDB" id="A0A7Y0RBX2"/>
<name>A0A7Y0RBX2_9GAMM</name>
<evidence type="ECO:0000313" key="2">
    <source>
        <dbReference type="Proteomes" id="UP000567186"/>
    </source>
</evidence>
<evidence type="ECO:0000313" key="1">
    <source>
        <dbReference type="EMBL" id="NMT63404.1"/>
    </source>
</evidence>
<gene>
    <name evidence="1" type="ORF">HIU99_07295</name>
</gene>
<dbReference type="Proteomes" id="UP000567186">
    <property type="component" value="Unassembled WGS sequence"/>
</dbReference>
<organism evidence="1 2">
    <name type="scientific">Marinobacter orientalis</name>
    <dbReference type="NCBI Taxonomy" id="1928859"/>
    <lineage>
        <taxon>Bacteria</taxon>
        <taxon>Pseudomonadati</taxon>
        <taxon>Pseudomonadota</taxon>
        <taxon>Gammaproteobacteria</taxon>
        <taxon>Pseudomonadales</taxon>
        <taxon>Marinobacteraceae</taxon>
        <taxon>Marinobacter</taxon>
    </lineage>
</organism>
<protein>
    <submittedName>
        <fullName evidence="1">DUF1853 family protein</fullName>
    </submittedName>
</protein>
<dbReference type="OrthoDB" id="378654at2"/>
<proteinExistence type="predicted"/>
<comment type="caution">
    <text evidence="1">The sequence shown here is derived from an EMBL/GenBank/DDBJ whole genome shotgun (WGS) entry which is preliminary data.</text>
</comment>
<dbReference type="InterPro" id="IPR015003">
    <property type="entry name" value="DUF1853"/>
</dbReference>
<sequence length="307" mass="34821">MSQHPETTAHLQYRLPAVRHLAWMCHAPQLISSAMGFVPEKHLPADAEERLKAWDSAPRLGPSVLTEQPARRLGHYFERLYECLVRDLLGWEILLRNQPVRSRGITLGELDFVVRNPADNAVEHHEIAVKFYLGHLEAGGDAAMWYGPDSRDRLDIKTGRLISHQSRMSERPEARSLLASMGIEAPSRPRIFMPGYLFHPLGAPLPVPAGVPANHLRGDWLYIDQLERMVESTKQWIPLVKPHWLGPWRQQAAPDFRETGAALEVVRSAGIPRLFARLEQSPVDGYWQETSRIFVVPGIWPASARQD</sequence>
<reference evidence="1 2" key="1">
    <citation type="submission" date="2020-04" db="EMBL/GenBank/DDBJ databases">
        <title>Marinobacter oceani sp. nov., isolated from marine solar saltern.</title>
        <authorList>
            <person name="Chen X.-Y."/>
        </authorList>
    </citation>
    <scope>NUCLEOTIDE SEQUENCE [LARGE SCALE GENOMIC DNA]</scope>
    <source>
        <strain evidence="1 2">W62</strain>
    </source>
</reference>
<dbReference type="EMBL" id="JABCKY010000001">
    <property type="protein sequence ID" value="NMT63404.1"/>
    <property type="molecule type" value="Genomic_DNA"/>
</dbReference>
<keyword evidence="2" id="KW-1185">Reference proteome</keyword>